<reference evidence="2 3" key="1">
    <citation type="submission" date="2018-06" db="EMBL/GenBank/DDBJ databases">
        <title>Genome conservation of Clostridium tetani.</title>
        <authorList>
            <person name="Bruggemann H."/>
            <person name="Popoff M.R."/>
        </authorList>
    </citation>
    <scope>NUCLEOTIDE SEQUENCE [LARGE SCALE GENOMIC DNA]</scope>
    <source>
        <strain evidence="2 3">63.05</strain>
    </source>
</reference>
<feature type="transmembrane region" description="Helical" evidence="1">
    <location>
        <begin position="6"/>
        <end position="26"/>
    </location>
</feature>
<proteinExistence type="predicted"/>
<organism evidence="2 3">
    <name type="scientific">Clostridium tetani</name>
    <dbReference type="NCBI Taxonomy" id="1513"/>
    <lineage>
        <taxon>Bacteria</taxon>
        <taxon>Bacillati</taxon>
        <taxon>Bacillota</taxon>
        <taxon>Clostridia</taxon>
        <taxon>Eubacteriales</taxon>
        <taxon>Clostridiaceae</taxon>
        <taxon>Clostridium</taxon>
    </lineage>
</organism>
<feature type="transmembrane region" description="Helical" evidence="1">
    <location>
        <begin position="80"/>
        <end position="100"/>
    </location>
</feature>
<feature type="transmembrane region" description="Helical" evidence="1">
    <location>
        <begin position="143"/>
        <end position="161"/>
    </location>
</feature>
<comment type="caution">
    <text evidence="2">The sequence shown here is derived from an EMBL/GenBank/DDBJ whole genome shotgun (WGS) entry which is preliminary data.</text>
</comment>
<keyword evidence="1" id="KW-1133">Transmembrane helix</keyword>
<feature type="transmembrane region" description="Helical" evidence="1">
    <location>
        <begin position="168"/>
        <end position="189"/>
    </location>
</feature>
<feature type="transmembrane region" description="Helical" evidence="1">
    <location>
        <begin position="33"/>
        <end position="50"/>
    </location>
</feature>
<evidence type="ECO:0000313" key="2">
    <source>
        <dbReference type="EMBL" id="RXI57058.1"/>
    </source>
</evidence>
<feature type="transmembrane region" description="Helical" evidence="1">
    <location>
        <begin position="209"/>
        <end position="229"/>
    </location>
</feature>
<sequence length="646" mass="74060">MPFYPQQFILAFLVYLLPSIIFYTALCLFLEILFRHSIISVVLCIFLFIFSDTMPEKFRFILRGSYLKCLTNNFTLSQQFINNIIVNRLLYILLAIILTTNTPTYKLVISRYLISFLLGQVILILLFLLAWLKGIEPNILEKYSIVLLYSLFLSLLGLLISNITKNTVIGYIVPSIYCLLQIIIGISYLEKYVPLIATGINLQLTEHILMGNIYFTIFSVIILLIINFFYLSKGERIRRNLIFSTIILIICCCTTLGIYSFIKYNNESAFGKFIYNKPVYIIGTKDKEIAKYLDSKNIDFLSKDTITMDDIKQNNTIIISSKNSCFVNSTKKLLDLNLLLKNNGIVSNKSGVYNISSYGILLKNPFNKDVLLSLIECTNTYDLDYIINNPKSNFLGVKNGKPMIKSNCSLNKFNISNVIKNSTILNNDCLLMNENNTTTLLYRNINAKDAINISNLWEMINTSLETLNTNNKTNNILKVYFKEKQNNNDKVLSICINDTKSLESDSLYNTYNNICYEILSNQILKNIKDPDLKKGWIEYMINVYIPTNILKKYNSKPLCLDSITLEGIKSSYLEEMQLSSNNKENNIYKVILASKMLNFINTKGKIESFIKDVSAKDTPLTNSELKTIYSNYVGSKAAKNDFNNFK</sequence>
<evidence type="ECO:0000313" key="3">
    <source>
        <dbReference type="Proteomes" id="UP000290273"/>
    </source>
</evidence>
<dbReference type="Proteomes" id="UP000290273">
    <property type="component" value="Unassembled WGS sequence"/>
</dbReference>
<accession>A0ABY0ESR9</accession>
<feature type="transmembrane region" description="Helical" evidence="1">
    <location>
        <begin position="112"/>
        <end position="131"/>
    </location>
</feature>
<dbReference type="EMBL" id="QMAU01000026">
    <property type="protein sequence ID" value="RXI57058.1"/>
    <property type="molecule type" value="Genomic_DNA"/>
</dbReference>
<gene>
    <name evidence="2" type="ORF">DP131_06190</name>
</gene>
<name>A0ABY0ESR9_CLOTA</name>
<keyword evidence="1" id="KW-0472">Membrane</keyword>
<evidence type="ECO:0000256" key="1">
    <source>
        <dbReference type="SAM" id="Phobius"/>
    </source>
</evidence>
<protein>
    <submittedName>
        <fullName evidence="2">Uncharacterized protein</fullName>
    </submittedName>
</protein>
<keyword evidence="1" id="KW-0812">Transmembrane</keyword>
<feature type="transmembrane region" description="Helical" evidence="1">
    <location>
        <begin position="241"/>
        <end position="262"/>
    </location>
</feature>